<feature type="domain" description="Glycosyltransferase RgtA/B/C/D-like" evidence="9">
    <location>
        <begin position="59"/>
        <end position="223"/>
    </location>
</feature>
<dbReference type="EMBL" id="AP023326">
    <property type="protein sequence ID" value="BCI67272.1"/>
    <property type="molecule type" value="Genomic_DNA"/>
</dbReference>
<dbReference type="AlphaFoldDB" id="A0A6S6PRG1"/>
<dbReference type="InterPro" id="IPR038731">
    <property type="entry name" value="RgtA/B/C-like"/>
</dbReference>
<dbReference type="Proteomes" id="UP000515220">
    <property type="component" value="Chromosome"/>
</dbReference>
<proteinExistence type="predicted"/>
<evidence type="ECO:0000313" key="10">
    <source>
        <dbReference type="EMBL" id="BCI67272.1"/>
    </source>
</evidence>
<feature type="transmembrane region" description="Helical" evidence="8">
    <location>
        <begin position="132"/>
        <end position="152"/>
    </location>
</feature>
<organism evidence="10 11">
    <name type="scientific">Acetobacter aceti</name>
    <dbReference type="NCBI Taxonomy" id="435"/>
    <lineage>
        <taxon>Bacteria</taxon>
        <taxon>Pseudomonadati</taxon>
        <taxon>Pseudomonadota</taxon>
        <taxon>Alphaproteobacteria</taxon>
        <taxon>Acetobacterales</taxon>
        <taxon>Acetobacteraceae</taxon>
        <taxon>Acetobacter</taxon>
        <taxon>Acetobacter subgen. Acetobacter</taxon>
    </lineage>
</organism>
<evidence type="ECO:0000256" key="5">
    <source>
        <dbReference type="ARBA" id="ARBA00022692"/>
    </source>
</evidence>
<dbReference type="PANTHER" id="PTHR33908:SF3">
    <property type="entry name" value="UNDECAPRENYL PHOSPHATE-ALPHA-4-AMINO-4-DEOXY-L-ARABINOSE ARABINOSYL TRANSFERASE"/>
    <property type="match status" value="1"/>
</dbReference>
<feature type="transmembrane region" description="Helical" evidence="8">
    <location>
        <begin position="181"/>
        <end position="199"/>
    </location>
</feature>
<dbReference type="RefSeq" id="WP_180952713.1">
    <property type="nucleotide sequence ID" value="NZ_AP023326.1"/>
</dbReference>
<evidence type="ECO:0000256" key="4">
    <source>
        <dbReference type="ARBA" id="ARBA00022679"/>
    </source>
</evidence>
<feature type="transmembrane region" description="Helical" evidence="8">
    <location>
        <begin position="338"/>
        <end position="356"/>
    </location>
</feature>
<feature type="transmembrane region" description="Helical" evidence="8">
    <location>
        <begin position="294"/>
        <end position="318"/>
    </location>
</feature>
<keyword evidence="5 8" id="KW-0812">Transmembrane</keyword>
<gene>
    <name evidence="10" type="ORF">AAJCM20276_18960</name>
</gene>
<dbReference type="InterPro" id="IPR050297">
    <property type="entry name" value="LipidA_mod_glycosyltrf_83"/>
</dbReference>
<dbReference type="GO" id="GO:0005886">
    <property type="term" value="C:plasma membrane"/>
    <property type="evidence" value="ECO:0007669"/>
    <property type="project" value="UniProtKB-SubCell"/>
</dbReference>
<dbReference type="GO" id="GO:0009103">
    <property type="term" value="P:lipopolysaccharide biosynthetic process"/>
    <property type="evidence" value="ECO:0007669"/>
    <property type="project" value="UniProtKB-ARBA"/>
</dbReference>
<evidence type="ECO:0000256" key="8">
    <source>
        <dbReference type="SAM" id="Phobius"/>
    </source>
</evidence>
<protein>
    <recommendedName>
        <fullName evidence="9">Glycosyltransferase RgtA/B/C/D-like domain-containing protein</fullName>
    </recommendedName>
</protein>
<dbReference type="GO" id="GO:0010041">
    <property type="term" value="P:response to iron(III) ion"/>
    <property type="evidence" value="ECO:0007669"/>
    <property type="project" value="TreeGrafter"/>
</dbReference>
<feature type="transmembrane region" description="Helical" evidence="8">
    <location>
        <begin position="211"/>
        <end position="231"/>
    </location>
</feature>
<keyword evidence="3" id="KW-0328">Glycosyltransferase</keyword>
<dbReference type="Pfam" id="PF13231">
    <property type="entry name" value="PMT_2"/>
    <property type="match status" value="1"/>
</dbReference>
<feature type="transmembrane region" description="Helical" evidence="8">
    <location>
        <begin position="263"/>
        <end position="282"/>
    </location>
</feature>
<feature type="transmembrane region" description="Helical" evidence="8">
    <location>
        <begin position="109"/>
        <end position="126"/>
    </location>
</feature>
<keyword evidence="4" id="KW-0808">Transferase</keyword>
<keyword evidence="7 8" id="KW-0472">Membrane</keyword>
<sequence length="493" mass="55278">MFSIDKNRTVFPVALLLFAIFCRAATFGNPLVHIDEQFYMFTGGRILQGDLPYVQIWDRKPLGLFLLYAFFHLFGPWRFWAYQIGALLSVWGTALLLMRMAGTIASRKGAFVAALLYITWLNLAGGEGGQSPVFYNLLVVAAMALVLFRVVLAVPSDRTLRNTGCQAMLLVGLALQVKYTAVFEGLFLGIFLLWGNWRVRNSVSVVIRNALLWCILAVLPTVIVAAVYYAGGYGHDWLFANVESIFLRGSRSAATLRANKARLLLLAAPLVISAMAGCGYRLKYGAPLKGTAVSALQFLSLWALSACVGVAVFGGWYTHYALPLLPPLTLLCAPLWDIPKGRIYFTLLLLAAVFFGQKDIHKHMKQHGDDHDLNQMVASMSRPIGCMFVYQGPIILYDVLPWCGLTTHPFPGHFNEYTERQATGIDPQKELQHVLAASPEYVVTEEPAWPEENLAVRSQLYEVLRSRYHEYYKRKQSKKDEFLVFYKLNDGKP</sequence>
<name>A0A6S6PRG1_ACEAC</name>
<comment type="subcellular location">
    <subcellularLocation>
        <location evidence="1">Cell membrane</location>
        <topology evidence="1">Multi-pass membrane protein</topology>
    </subcellularLocation>
</comment>
<dbReference type="GO" id="GO:0016763">
    <property type="term" value="F:pentosyltransferase activity"/>
    <property type="evidence" value="ECO:0007669"/>
    <property type="project" value="TreeGrafter"/>
</dbReference>
<evidence type="ECO:0000256" key="1">
    <source>
        <dbReference type="ARBA" id="ARBA00004651"/>
    </source>
</evidence>
<evidence type="ECO:0000259" key="9">
    <source>
        <dbReference type="Pfam" id="PF13231"/>
    </source>
</evidence>
<dbReference type="PANTHER" id="PTHR33908">
    <property type="entry name" value="MANNOSYLTRANSFERASE YKCB-RELATED"/>
    <property type="match status" value="1"/>
</dbReference>
<evidence type="ECO:0000256" key="3">
    <source>
        <dbReference type="ARBA" id="ARBA00022676"/>
    </source>
</evidence>
<keyword evidence="6 8" id="KW-1133">Transmembrane helix</keyword>
<evidence type="ECO:0000313" key="11">
    <source>
        <dbReference type="Proteomes" id="UP000515220"/>
    </source>
</evidence>
<evidence type="ECO:0000256" key="7">
    <source>
        <dbReference type="ARBA" id="ARBA00023136"/>
    </source>
</evidence>
<evidence type="ECO:0000256" key="2">
    <source>
        <dbReference type="ARBA" id="ARBA00022475"/>
    </source>
</evidence>
<reference evidence="10 11" key="1">
    <citation type="submission" date="2020-07" db="EMBL/GenBank/DDBJ databases">
        <title>Complete Genome Sequence of an acetic acid bacterium, Acetobacter aceti JCM20276.</title>
        <authorList>
            <person name="Hirose Y."/>
            <person name="Mihara H."/>
        </authorList>
    </citation>
    <scope>NUCLEOTIDE SEQUENCE [LARGE SCALE GENOMIC DNA]</scope>
    <source>
        <strain evidence="10 11">JCM20276</strain>
    </source>
</reference>
<accession>A0A6S6PRG1</accession>
<keyword evidence="2" id="KW-1003">Cell membrane</keyword>
<evidence type="ECO:0000256" key="6">
    <source>
        <dbReference type="ARBA" id="ARBA00022989"/>
    </source>
</evidence>